<dbReference type="GO" id="GO:0007219">
    <property type="term" value="P:Notch signaling pathway"/>
    <property type="evidence" value="ECO:0007669"/>
    <property type="project" value="InterPro"/>
</dbReference>
<evidence type="ECO:0000256" key="4">
    <source>
        <dbReference type="ARBA" id="ARBA00022679"/>
    </source>
</evidence>
<organism evidence="12 13">
    <name type="scientific">Erpetoichthys calabaricus</name>
    <name type="common">Rope fish</name>
    <name type="synonym">Calamoichthys calabaricus</name>
    <dbReference type="NCBI Taxonomy" id="27687"/>
    <lineage>
        <taxon>Eukaryota</taxon>
        <taxon>Metazoa</taxon>
        <taxon>Chordata</taxon>
        <taxon>Craniata</taxon>
        <taxon>Vertebrata</taxon>
        <taxon>Euteleostomi</taxon>
        <taxon>Actinopterygii</taxon>
        <taxon>Polypteriformes</taxon>
        <taxon>Polypteridae</taxon>
        <taxon>Erpetoichthys</taxon>
    </lineage>
</organism>
<keyword evidence="9" id="KW-0963">Cytoplasm</keyword>
<evidence type="ECO:0000256" key="10">
    <source>
        <dbReference type="SAM" id="MobiDB-lite"/>
    </source>
</evidence>
<dbReference type="Pfam" id="PF00097">
    <property type="entry name" value="zf-C3HC4"/>
    <property type="match status" value="1"/>
</dbReference>
<dbReference type="InterPro" id="IPR039398">
    <property type="entry name" value="Deltex_fam"/>
</dbReference>
<evidence type="ECO:0000256" key="9">
    <source>
        <dbReference type="RuleBase" id="RU367105"/>
    </source>
</evidence>
<comment type="pathway">
    <text evidence="2 9">Protein modification; protein ubiquitination.</text>
</comment>
<dbReference type="InterPro" id="IPR048409">
    <property type="entry name" value="DTX3L_KH-like"/>
</dbReference>
<dbReference type="Gene3D" id="3.30.40.10">
    <property type="entry name" value="Zinc/RING finger domain, C3HC4 (zinc finger)"/>
    <property type="match status" value="1"/>
</dbReference>
<evidence type="ECO:0000259" key="11">
    <source>
        <dbReference type="PROSITE" id="PS50089"/>
    </source>
</evidence>
<dbReference type="CDD" id="cd09633">
    <property type="entry name" value="Deltex_C"/>
    <property type="match status" value="1"/>
</dbReference>
<keyword evidence="5 9" id="KW-0479">Metal-binding</keyword>
<reference evidence="12" key="1">
    <citation type="submission" date="2021-06" db="EMBL/GenBank/DDBJ databases">
        <authorList>
            <consortium name="Wellcome Sanger Institute Data Sharing"/>
        </authorList>
    </citation>
    <scope>NUCLEOTIDE SEQUENCE [LARGE SCALE GENOMIC DNA]</scope>
</reference>
<name>A0A8C4SV12_ERPCA</name>
<keyword evidence="7 9" id="KW-0862">Zinc</keyword>
<reference evidence="12" key="2">
    <citation type="submission" date="2025-08" db="UniProtKB">
        <authorList>
            <consortium name="Ensembl"/>
        </authorList>
    </citation>
    <scope>IDENTIFICATION</scope>
</reference>
<dbReference type="Gene3D" id="3.30.390.130">
    <property type="match status" value="1"/>
</dbReference>
<feature type="region of interest" description="Disordered" evidence="10">
    <location>
        <begin position="72"/>
        <end position="91"/>
    </location>
</feature>
<evidence type="ECO:0000256" key="5">
    <source>
        <dbReference type="ARBA" id="ARBA00022723"/>
    </source>
</evidence>
<evidence type="ECO:0000313" key="12">
    <source>
        <dbReference type="Ensembl" id="ENSECRP00000022332.1"/>
    </source>
</evidence>
<evidence type="ECO:0000256" key="7">
    <source>
        <dbReference type="ARBA" id="ARBA00022833"/>
    </source>
</evidence>
<dbReference type="UniPathway" id="UPA00143"/>
<dbReference type="PANTHER" id="PTHR12622">
    <property type="entry name" value="DELTEX-RELATED"/>
    <property type="match status" value="1"/>
</dbReference>
<reference evidence="12" key="3">
    <citation type="submission" date="2025-09" db="UniProtKB">
        <authorList>
            <consortium name="Ensembl"/>
        </authorList>
    </citation>
    <scope>IDENTIFICATION</scope>
</reference>
<dbReference type="InterPro" id="IPR013083">
    <property type="entry name" value="Znf_RING/FYVE/PHD"/>
</dbReference>
<evidence type="ECO:0000256" key="6">
    <source>
        <dbReference type="ARBA" id="ARBA00022771"/>
    </source>
</evidence>
<dbReference type="InterPro" id="IPR001841">
    <property type="entry name" value="Znf_RING"/>
</dbReference>
<dbReference type="AlphaFoldDB" id="A0A8C4SV12"/>
<dbReference type="Ensembl" id="ENSECRT00000022806.1">
    <property type="protein sequence ID" value="ENSECRP00000022332.1"/>
    <property type="gene ID" value="ENSECRG00000015103.1"/>
</dbReference>
<dbReference type="InterPro" id="IPR039396">
    <property type="entry name" value="Deltex_C"/>
</dbReference>
<proteinExistence type="inferred from homology"/>
<dbReference type="EC" id="2.3.2.27" evidence="9"/>
<evidence type="ECO:0000256" key="3">
    <source>
        <dbReference type="ARBA" id="ARBA00009413"/>
    </source>
</evidence>
<dbReference type="SUPFAM" id="SSF57850">
    <property type="entry name" value="RING/U-box"/>
    <property type="match status" value="1"/>
</dbReference>
<dbReference type="Proteomes" id="UP000694620">
    <property type="component" value="Chromosome 3"/>
</dbReference>
<dbReference type="Pfam" id="PF21718">
    <property type="entry name" value="KH_DTX3L"/>
    <property type="match status" value="1"/>
</dbReference>
<comment type="similarity">
    <text evidence="3 9">Belongs to the Deltex family.</text>
</comment>
<evidence type="ECO:0000256" key="8">
    <source>
        <dbReference type="PROSITE-ProRule" id="PRU00175"/>
    </source>
</evidence>
<dbReference type="Pfam" id="PF18102">
    <property type="entry name" value="DTC"/>
    <property type="match status" value="1"/>
</dbReference>
<feature type="domain" description="RING-type" evidence="11">
    <location>
        <begin position="402"/>
        <end position="440"/>
    </location>
</feature>
<evidence type="ECO:0000256" key="2">
    <source>
        <dbReference type="ARBA" id="ARBA00004906"/>
    </source>
</evidence>
<keyword evidence="13" id="KW-1185">Reference proteome</keyword>
<dbReference type="InterPro" id="IPR018957">
    <property type="entry name" value="Znf_C3HC4_RING-type"/>
</dbReference>
<dbReference type="GO" id="GO:0005737">
    <property type="term" value="C:cytoplasm"/>
    <property type="evidence" value="ECO:0007669"/>
    <property type="project" value="UniProtKB-SubCell"/>
</dbReference>
<dbReference type="GO" id="GO:0061630">
    <property type="term" value="F:ubiquitin protein ligase activity"/>
    <property type="evidence" value="ECO:0007669"/>
    <property type="project" value="UniProtKB-UniRule"/>
</dbReference>
<dbReference type="GeneTree" id="ENSGT00940000154578"/>
<accession>A0A8C4SV12</accession>
<keyword evidence="4 9" id="KW-0808">Transferase</keyword>
<dbReference type="GO" id="GO:0016567">
    <property type="term" value="P:protein ubiquitination"/>
    <property type="evidence" value="ECO:0007669"/>
    <property type="project" value="UniProtKB-UniRule"/>
</dbReference>
<evidence type="ECO:0000313" key="13">
    <source>
        <dbReference type="Proteomes" id="UP000694620"/>
    </source>
</evidence>
<dbReference type="GO" id="GO:0008270">
    <property type="term" value="F:zinc ion binding"/>
    <property type="evidence" value="ECO:0007669"/>
    <property type="project" value="UniProtKB-KW"/>
</dbReference>
<dbReference type="InterPro" id="IPR039399">
    <property type="entry name" value="Deltex_C_sf"/>
</dbReference>
<protein>
    <recommendedName>
        <fullName evidence="9">E3 ubiquitin-protein ligase</fullName>
        <ecNumber evidence="9">2.3.2.27</ecNumber>
    </recommendedName>
</protein>
<comment type="subcellular location">
    <subcellularLocation>
        <location evidence="9">Cytoplasm</location>
    </subcellularLocation>
</comment>
<dbReference type="PROSITE" id="PS50089">
    <property type="entry name" value="ZF_RING_2"/>
    <property type="match status" value="1"/>
</dbReference>
<evidence type="ECO:0000256" key="1">
    <source>
        <dbReference type="ARBA" id="ARBA00000900"/>
    </source>
</evidence>
<sequence>MISNNLQNLPTVFQDEPFENVAVSAPLSQDSLALEQSMSMNERNTLPGSSSTPMLSVNENKSTIIDQRFLTETSAAGHRQEASESAEGTSGMPVEIDNVTLSGFNFYYMYRAYGEKIRAIEHDTGVEIHAQVSISFRPKVPTEKHENFVKAKERFCNLCQSSIPVLSSRTIPYSDHIMERFNAMPNTSKFVLMLSAEGYQLIGPESDLDQFVQGLTVVGPAREQNFKLIDFVCEDSELSKDVEMYKVHWDFVKCLFGKQLQSLKTKFRVNVDEQTNSESSSSVKITITSCNVNFILQSHACQGLLDLYQKVASNLMQRSIKDPKDMEEAKRVFQEIRSSHPYVKDYQEKNQWILVGFIKHLYWTVKEIEKKIGRKIFQDIKLSPVSSASGQACEEKGYEEVCPICLDNFMKKVTLSCKHEFCEDCWKKVKQDNPVCPICKAVHGKITGDQPDGRMTSRTISTSLPGFGCNTIEINYDIPHGIQTEKHPNPGKPFSGAHRTAYLPNTIEGKEVLKLLKRAFDQRLIFTIGTSRTTGAENMVTWNDIHHKTRMDGGQSGYGYPDPEYLQRVRSELKAFGIE</sequence>
<comment type="catalytic activity">
    <reaction evidence="1 9">
        <text>S-ubiquitinyl-[E2 ubiquitin-conjugating enzyme]-L-cysteine + [acceptor protein]-L-lysine = [E2 ubiquitin-conjugating enzyme]-L-cysteine + N(6)-ubiquitinyl-[acceptor protein]-L-lysine.</text>
        <dbReference type="EC" id="2.3.2.27"/>
    </reaction>
</comment>
<dbReference type="SMART" id="SM00184">
    <property type="entry name" value="RING"/>
    <property type="match status" value="1"/>
</dbReference>
<keyword evidence="6 8" id="KW-0863">Zinc-finger</keyword>